<feature type="region of interest" description="Disordered" evidence="1">
    <location>
        <begin position="1"/>
        <end position="28"/>
    </location>
</feature>
<evidence type="ECO:0000313" key="3">
    <source>
        <dbReference type="Proteomes" id="UP000230116"/>
    </source>
</evidence>
<dbReference type="EMBL" id="PETM01000044">
    <property type="protein sequence ID" value="PIV62570.1"/>
    <property type="molecule type" value="Genomic_DNA"/>
</dbReference>
<gene>
    <name evidence="2" type="ORF">COS12_01870</name>
</gene>
<comment type="caution">
    <text evidence="2">The sequence shown here is derived from an EMBL/GenBank/DDBJ whole genome shotgun (WGS) entry which is preliminary data.</text>
</comment>
<sequence>PFFIGQIPGSERKGMFPELPPQEPMKSMVPEGAIIPEDTIPPETQVAQVDLDKAAEARGKLIEQLG</sequence>
<evidence type="ECO:0000313" key="2">
    <source>
        <dbReference type="EMBL" id="PIV62570.1"/>
    </source>
</evidence>
<accession>A0A2M7E4A6</accession>
<feature type="non-terminal residue" evidence="2">
    <location>
        <position position="1"/>
    </location>
</feature>
<name>A0A2M7E4A6_9BACT</name>
<proteinExistence type="predicted"/>
<reference evidence="3" key="1">
    <citation type="submission" date="2017-09" db="EMBL/GenBank/DDBJ databases">
        <title>Depth-based differentiation of microbial function through sediment-hosted aquifers and enrichment of novel symbionts in the deep terrestrial subsurface.</title>
        <authorList>
            <person name="Probst A.J."/>
            <person name="Ladd B."/>
            <person name="Jarett J.K."/>
            <person name="Geller-Mcgrath D.E."/>
            <person name="Sieber C.M.K."/>
            <person name="Emerson J.B."/>
            <person name="Anantharaman K."/>
            <person name="Thomas B.C."/>
            <person name="Malmstrom R."/>
            <person name="Stieglmeier M."/>
            <person name="Klingl A."/>
            <person name="Woyke T."/>
            <person name="Ryan C.M."/>
            <person name="Banfield J.F."/>
        </authorList>
    </citation>
    <scope>NUCLEOTIDE SEQUENCE [LARGE SCALE GENOMIC DNA]</scope>
</reference>
<dbReference type="Proteomes" id="UP000230116">
    <property type="component" value="Unassembled WGS sequence"/>
</dbReference>
<dbReference type="AlphaFoldDB" id="A0A2M7E4A6"/>
<protein>
    <submittedName>
        <fullName evidence="2">Uncharacterized protein</fullName>
    </submittedName>
</protein>
<organism evidence="2 3">
    <name type="scientific">Candidatus Roizmanbacteria bacterium CG01_land_8_20_14_3_00_33_9</name>
    <dbReference type="NCBI Taxonomy" id="1974843"/>
    <lineage>
        <taxon>Bacteria</taxon>
        <taxon>Candidatus Roizmaniibacteriota</taxon>
    </lineage>
</organism>
<evidence type="ECO:0000256" key="1">
    <source>
        <dbReference type="SAM" id="MobiDB-lite"/>
    </source>
</evidence>